<evidence type="ECO:0000313" key="2">
    <source>
        <dbReference type="Proteomes" id="UP000275385"/>
    </source>
</evidence>
<accession>A0A420Y1S1</accession>
<protein>
    <submittedName>
        <fullName evidence="1">Uncharacterized protein</fullName>
    </submittedName>
</protein>
<gene>
    <name evidence="1" type="ORF">DL546_001852</name>
</gene>
<reference evidence="1 2" key="1">
    <citation type="submission" date="2018-08" db="EMBL/GenBank/DDBJ databases">
        <title>Draft genome of the lignicolous fungus Coniochaeta pulveracea.</title>
        <authorList>
            <person name="Borstlap C.J."/>
            <person name="De Witt R.N."/>
            <person name="Botha A."/>
            <person name="Volschenk H."/>
        </authorList>
    </citation>
    <scope>NUCLEOTIDE SEQUENCE [LARGE SCALE GENOMIC DNA]</scope>
    <source>
        <strain evidence="1 2">CAB683</strain>
    </source>
</reference>
<dbReference type="Proteomes" id="UP000275385">
    <property type="component" value="Unassembled WGS sequence"/>
</dbReference>
<dbReference type="AlphaFoldDB" id="A0A420Y1S1"/>
<dbReference type="EMBL" id="QVQW01000067">
    <property type="protein sequence ID" value="RKU41800.1"/>
    <property type="molecule type" value="Genomic_DNA"/>
</dbReference>
<sequence length="346" mass="39231">MLFALQTRRTPPLPPGFILLDEDTTTWSFETCTIEYSNVVNPSKEYPLLDPSQRKILWELAPGAEVRFTASLPEHYYAAMRAGETYTLLYPGGEGVLWDWGTIEEHVGRVITARQPSLVILGGARISFTAQMQEPQWPCRVAYEAEHGFEMANRAEQRWRQEEAQKSMRIMEGWEEPIGPDERVPGAPILSVTLGCLPTITRNQRFAVTVKVTYIGEVCGPNNTSETTTRPIIFRSWSVIALDDGPREGFELYHQRRVDDDDDDFDSYKKWQPCDLGDDAEHGFNIYDGPNVAVKVTEHEHFTSLRPGETWTTSITLQAEHWSNLPPDMVPGDVCLYGFTGAVVDW</sequence>
<proteinExistence type="predicted"/>
<dbReference type="OrthoDB" id="4323953at2759"/>
<name>A0A420Y1S1_9PEZI</name>
<evidence type="ECO:0000313" key="1">
    <source>
        <dbReference type="EMBL" id="RKU41800.1"/>
    </source>
</evidence>
<comment type="caution">
    <text evidence="1">The sequence shown here is derived from an EMBL/GenBank/DDBJ whole genome shotgun (WGS) entry which is preliminary data.</text>
</comment>
<organism evidence="1 2">
    <name type="scientific">Coniochaeta pulveracea</name>
    <dbReference type="NCBI Taxonomy" id="177199"/>
    <lineage>
        <taxon>Eukaryota</taxon>
        <taxon>Fungi</taxon>
        <taxon>Dikarya</taxon>
        <taxon>Ascomycota</taxon>
        <taxon>Pezizomycotina</taxon>
        <taxon>Sordariomycetes</taxon>
        <taxon>Sordariomycetidae</taxon>
        <taxon>Coniochaetales</taxon>
        <taxon>Coniochaetaceae</taxon>
        <taxon>Coniochaeta</taxon>
    </lineage>
</organism>
<keyword evidence="2" id="KW-1185">Reference proteome</keyword>